<dbReference type="InterPro" id="IPR015943">
    <property type="entry name" value="WD40/YVTN_repeat-like_dom_sf"/>
</dbReference>
<evidence type="ECO:0000313" key="2">
    <source>
        <dbReference type="EMBL" id="VDS09527.1"/>
    </source>
</evidence>
<evidence type="ECO:0000313" key="3">
    <source>
        <dbReference type="Proteomes" id="UP000270743"/>
    </source>
</evidence>
<dbReference type="Proteomes" id="UP000270743">
    <property type="component" value="Unassembled WGS sequence"/>
</dbReference>
<protein>
    <recommendedName>
        <fullName evidence="4">Phytase-like domain-containing protein</fullName>
    </recommendedName>
</protein>
<organism evidence="2 3">
    <name type="scientific">Paracoccus haematequi</name>
    <dbReference type="NCBI Taxonomy" id="2491866"/>
    <lineage>
        <taxon>Bacteria</taxon>
        <taxon>Pseudomonadati</taxon>
        <taxon>Pseudomonadota</taxon>
        <taxon>Alphaproteobacteria</taxon>
        <taxon>Rhodobacterales</taxon>
        <taxon>Paracoccaceae</taxon>
        <taxon>Paracoccus</taxon>
    </lineage>
</organism>
<dbReference type="EMBL" id="UZWE01000037">
    <property type="protein sequence ID" value="VDS09527.1"/>
    <property type="molecule type" value="Genomic_DNA"/>
</dbReference>
<dbReference type="InterPro" id="IPR011044">
    <property type="entry name" value="Quino_amine_DH_bsu"/>
</dbReference>
<gene>
    <name evidence="2" type="ORF">PARHAE_02730</name>
</gene>
<evidence type="ECO:0008006" key="4">
    <source>
        <dbReference type="Google" id="ProtNLM"/>
    </source>
</evidence>
<keyword evidence="1" id="KW-0732">Signal</keyword>
<dbReference type="AlphaFoldDB" id="A0A447IPU2"/>
<reference evidence="2 3" key="1">
    <citation type="submission" date="2018-12" db="EMBL/GenBank/DDBJ databases">
        <authorList>
            <person name="Criscuolo A."/>
        </authorList>
    </citation>
    <scope>NUCLEOTIDE SEQUENCE [LARGE SCALE GENOMIC DNA]</scope>
    <source>
        <strain evidence="2">ACIP1116241</strain>
    </source>
</reference>
<keyword evidence="3" id="KW-1185">Reference proteome</keyword>
<proteinExistence type="predicted"/>
<sequence length="321" mass="33906">MRRALLGAALMLAVGVAALALSGPCGPAGRLAGDGGCLAAFTLRDLVVTGDTLVIDAEGQLVVGGIDYRPERRLGRLQAQMVVATLKPETGAEIARADLGMQGRPEQLRLSPDSSRMTVSCNALYTCDLPGGNESRESRVILFDREGEREWFAGIEHRDAPPDADGRAFELGFSSSGNVVFAHVAFDAATGAVILTRQQPVPDPNARLPAGDEVPLGDTQVTLDLPAGFIPFLRLDSARSPEGERIAILARRFSGPGKVRAAIRIYDIATGRLLAAHDIDSDLAPAILWHPQRDAVIVALAGEVAASADSELRIYAAGARE</sequence>
<evidence type="ECO:0000256" key="1">
    <source>
        <dbReference type="SAM" id="SignalP"/>
    </source>
</evidence>
<accession>A0A447IPU2</accession>
<name>A0A447IPU2_9RHOB</name>
<dbReference type="SUPFAM" id="SSF50969">
    <property type="entry name" value="YVTN repeat-like/Quinoprotein amine dehydrogenase"/>
    <property type="match status" value="1"/>
</dbReference>
<feature type="chain" id="PRO_5019450547" description="Phytase-like domain-containing protein" evidence="1">
    <location>
        <begin position="21"/>
        <end position="321"/>
    </location>
</feature>
<dbReference type="Gene3D" id="2.130.10.10">
    <property type="entry name" value="YVTN repeat-like/Quinoprotein amine dehydrogenase"/>
    <property type="match status" value="1"/>
</dbReference>
<dbReference type="RefSeq" id="WP_126155164.1">
    <property type="nucleotide sequence ID" value="NZ_UZWE01000037.1"/>
</dbReference>
<feature type="signal peptide" evidence="1">
    <location>
        <begin position="1"/>
        <end position="20"/>
    </location>
</feature>
<dbReference type="OrthoDB" id="7761901at2"/>